<proteinExistence type="predicted"/>
<comment type="caution">
    <text evidence="2">The sequence shown here is derived from an EMBL/GenBank/DDBJ whole genome shotgun (WGS) entry which is preliminary data.</text>
</comment>
<dbReference type="EMBL" id="VNHO01000001">
    <property type="protein sequence ID" value="TYP59901.1"/>
    <property type="molecule type" value="Genomic_DNA"/>
</dbReference>
<evidence type="ECO:0000313" key="2">
    <source>
        <dbReference type="EMBL" id="TYP59901.1"/>
    </source>
</evidence>
<feature type="region of interest" description="Disordered" evidence="1">
    <location>
        <begin position="53"/>
        <end position="90"/>
    </location>
</feature>
<dbReference type="RefSeq" id="WP_148865524.1">
    <property type="nucleotide sequence ID" value="NZ_VNHO01000001.1"/>
</dbReference>
<protein>
    <submittedName>
        <fullName evidence="2">Uncharacterized protein</fullName>
    </submittedName>
</protein>
<evidence type="ECO:0000256" key="1">
    <source>
        <dbReference type="SAM" id="MobiDB-lite"/>
    </source>
</evidence>
<sequence>MRPVDLQVVIPKVTEVSKNQQVLKDAGEAGQSITASQFQEQLQVMKQKVNVLPRAERLQVTPEKENGKREKDKKREKSPHRNGRHIDLKI</sequence>
<feature type="compositionally biased region" description="Basic and acidic residues" evidence="1">
    <location>
        <begin position="54"/>
        <end position="75"/>
    </location>
</feature>
<organism evidence="2 3">
    <name type="scientific">Thermosediminibacter litoriperuensis</name>
    <dbReference type="NCBI Taxonomy" id="291989"/>
    <lineage>
        <taxon>Bacteria</taxon>
        <taxon>Bacillati</taxon>
        <taxon>Bacillota</taxon>
        <taxon>Clostridia</taxon>
        <taxon>Thermosediminibacterales</taxon>
        <taxon>Thermosediminibacteraceae</taxon>
        <taxon>Thermosediminibacter</taxon>
    </lineage>
</organism>
<keyword evidence="3" id="KW-1185">Reference proteome</keyword>
<dbReference type="Proteomes" id="UP000322294">
    <property type="component" value="Unassembled WGS sequence"/>
</dbReference>
<evidence type="ECO:0000313" key="3">
    <source>
        <dbReference type="Proteomes" id="UP000322294"/>
    </source>
</evidence>
<dbReference type="AlphaFoldDB" id="A0A5S5AYW2"/>
<name>A0A5S5AYW2_9FIRM</name>
<accession>A0A5S5AYW2</accession>
<dbReference type="OrthoDB" id="1683475at2"/>
<reference evidence="2 3" key="1">
    <citation type="submission" date="2019-07" db="EMBL/GenBank/DDBJ databases">
        <title>Genomic Encyclopedia of Type Strains, Phase I: the one thousand microbial genomes (KMG-I) project.</title>
        <authorList>
            <person name="Kyrpides N."/>
        </authorList>
    </citation>
    <scope>NUCLEOTIDE SEQUENCE [LARGE SCALE GENOMIC DNA]</scope>
    <source>
        <strain evidence="2 3">DSM 16647</strain>
    </source>
</reference>
<gene>
    <name evidence="2" type="ORF">LZ11_00062</name>
</gene>